<keyword evidence="2" id="KW-0413">Isomerase</keyword>
<dbReference type="InterPro" id="IPR013078">
    <property type="entry name" value="His_Pase_superF_clade-1"/>
</dbReference>
<evidence type="ECO:0000313" key="4">
    <source>
        <dbReference type="EMBL" id="MFC6395440.1"/>
    </source>
</evidence>
<dbReference type="RefSeq" id="WP_343886632.1">
    <property type="nucleotide sequence ID" value="NZ_BAAAKI010000017.1"/>
</dbReference>
<dbReference type="SUPFAM" id="SSF53254">
    <property type="entry name" value="Phosphoglycerate mutase-like"/>
    <property type="match status" value="1"/>
</dbReference>
<comment type="caution">
    <text evidence="4">The sequence shown here is derived from an EMBL/GenBank/DDBJ whole genome shotgun (WGS) entry which is preliminary data.</text>
</comment>
<organism evidence="4 5">
    <name type="scientific">Luteococcus sanguinis</name>
    <dbReference type="NCBI Taxonomy" id="174038"/>
    <lineage>
        <taxon>Bacteria</taxon>
        <taxon>Bacillati</taxon>
        <taxon>Actinomycetota</taxon>
        <taxon>Actinomycetes</taxon>
        <taxon>Propionibacteriales</taxon>
        <taxon>Propionibacteriaceae</taxon>
        <taxon>Luteococcus</taxon>
    </lineage>
</organism>
<accession>A0ABW1WYT4</accession>
<name>A0ABW1WYT4_9ACTN</name>
<feature type="region of interest" description="Disordered" evidence="3">
    <location>
        <begin position="232"/>
        <end position="267"/>
    </location>
</feature>
<dbReference type="PANTHER" id="PTHR48100">
    <property type="entry name" value="BROAD-SPECIFICITY PHOSPHATASE YOR283W-RELATED"/>
    <property type="match status" value="1"/>
</dbReference>
<dbReference type="InterPro" id="IPR001345">
    <property type="entry name" value="PG/BPGM_mutase_AS"/>
</dbReference>
<reference evidence="5" key="1">
    <citation type="journal article" date="2019" name="Int. J. Syst. Evol. Microbiol.">
        <title>The Global Catalogue of Microorganisms (GCM) 10K type strain sequencing project: providing services to taxonomists for standard genome sequencing and annotation.</title>
        <authorList>
            <consortium name="The Broad Institute Genomics Platform"/>
            <consortium name="The Broad Institute Genome Sequencing Center for Infectious Disease"/>
            <person name="Wu L."/>
            <person name="Ma J."/>
        </authorList>
    </citation>
    <scope>NUCLEOTIDE SEQUENCE [LARGE SCALE GENOMIC DNA]</scope>
    <source>
        <strain evidence="5">CGMCC 1.15277</strain>
    </source>
</reference>
<evidence type="ECO:0000256" key="2">
    <source>
        <dbReference type="ARBA" id="ARBA00023235"/>
    </source>
</evidence>
<evidence type="ECO:0000313" key="5">
    <source>
        <dbReference type="Proteomes" id="UP001596266"/>
    </source>
</evidence>
<sequence>MKPTQIILVRHGQSQGNVAAELASADHLERIDVPARDPDIELSELGERQATAVGHWLSELGEDERPSIVWTSPYRRARQTGEIALRAASFELDFRTDERLRDRDMGITDMLTAAGIEAKYPEETERRAWIGKFYYRPPGGESWADVAQRVRQVMADIANAKDAVVLVTAHDVVNLLFCYVAEGMDESSVLDRSKNNGLKNAAICRLQVDDSSPTGWVVTAYNIDEHLVDEGITVTDQPGASDEVGPDPSNAEPPVAEAEMQEGSERG</sequence>
<dbReference type="CDD" id="cd07067">
    <property type="entry name" value="HP_PGM_like"/>
    <property type="match status" value="1"/>
</dbReference>
<dbReference type="EMBL" id="JBHSUA010000002">
    <property type="protein sequence ID" value="MFC6395440.1"/>
    <property type="molecule type" value="Genomic_DNA"/>
</dbReference>
<dbReference type="PANTHER" id="PTHR48100:SF1">
    <property type="entry name" value="HISTIDINE PHOSPHATASE FAMILY PROTEIN-RELATED"/>
    <property type="match status" value="1"/>
</dbReference>
<dbReference type="Proteomes" id="UP001596266">
    <property type="component" value="Unassembled WGS sequence"/>
</dbReference>
<dbReference type="PROSITE" id="PS00175">
    <property type="entry name" value="PG_MUTASE"/>
    <property type="match status" value="1"/>
</dbReference>
<dbReference type="Pfam" id="PF00300">
    <property type="entry name" value="His_Phos_1"/>
    <property type="match status" value="1"/>
</dbReference>
<dbReference type="InterPro" id="IPR029033">
    <property type="entry name" value="His_PPase_superfam"/>
</dbReference>
<dbReference type="InterPro" id="IPR050275">
    <property type="entry name" value="PGM_Phosphatase"/>
</dbReference>
<keyword evidence="5" id="KW-1185">Reference proteome</keyword>
<protein>
    <submittedName>
        <fullName evidence="4">Histidine phosphatase family protein</fullName>
    </submittedName>
</protein>
<gene>
    <name evidence="4" type="ORF">ACFP57_00315</name>
</gene>
<dbReference type="Gene3D" id="3.40.50.1240">
    <property type="entry name" value="Phosphoglycerate mutase-like"/>
    <property type="match status" value="1"/>
</dbReference>
<evidence type="ECO:0000256" key="1">
    <source>
        <dbReference type="ARBA" id="ARBA00023152"/>
    </source>
</evidence>
<evidence type="ECO:0000256" key="3">
    <source>
        <dbReference type="SAM" id="MobiDB-lite"/>
    </source>
</evidence>
<keyword evidence="1" id="KW-0324">Glycolysis</keyword>
<proteinExistence type="predicted"/>
<dbReference type="SMART" id="SM00855">
    <property type="entry name" value="PGAM"/>
    <property type="match status" value="1"/>
</dbReference>